<name>A0A4Q1C7V9_9BACT</name>
<comment type="caution">
    <text evidence="2">The sequence shown here is derived from an EMBL/GenBank/DDBJ whole genome shotgun (WGS) entry which is preliminary data.</text>
</comment>
<evidence type="ECO:0000313" key="2">
    <source>
        <dbReference type="EMBL" id="RXK55014.1"/>
    </source>
</evidence>
<feature type="signal peptide" evidence="1">
    <location>
        <begin position="1"/>
        <end position="22"/>
    </location>
</feature>
<gene>
    <name evidence="2" type="ORF">ESB00_03695</name>
</gene>
<evidence type="ECO:0000313" key="3">
    <source>
        <dbReference type="Proteomes" id="UP000290218"/>
    </source>
</evidence>
<dbReference type="PROSITE" id="PS51257">
    <property type="entry name" value="PROKAR_LIPOPROTEIN"/>
    <property type="match status" value="1"/>
</dbReference>
<keyword evidence="1" id="KW-0732">Signal</keyword>
<accession>A0A4Q1C7V9</accession>
<sequence length="201" mass="21344">MNIIRPILFSVALLLLSGCAFNAGYNPSYLPKDAVRLGLDGKSLVVISDVDAQWQFSGKPTSFTGGGTTLTLPMGEITKQVALKVFGAAFAGGADFRNDAAGAEGYRLIVKPKVNKFSYAYNQLKNLGFAITPIVDMELSVELLAPDGTTLLAKTYGGGPTEGSTYAISGQPAEKINQILHLHLFKLMTDAAQDAKVALKE</sequence>
<protein>
    <recommendedName>
        <fullName evidence="4">Lipoprotein</fullName>
    </recommendedName>
</protein>
<evidence type="ECO:0008006" key="4">
    <source>
        <dbReference type="Google" id="ProtNLM"/>
    </source>
</evidence>
<dbReference type="AlphaFoldDB" id="A0A4Q1C7V9"/>
<dbReference type="EMBL" id="SDHX01000001">
    <property type="protein sequence ID" value="RXK55014.1"/>
    <property type="molecule type" value="Genomic_DNA"/>
</dbReference>
<proteinExistence type="predicted"/>
<feature type="chain" id="PRO_5020424720" description="Lipoprotein" evidence="1">
    <location>
        <begin position="23"/>
        <end position="201"/>
    </location>
</feature>
<keyword evidence="3" id="KW-1185">Reference proteome</keyword>
<reference evidence="2 3" key="1">
    <citation type="submission" date="2019-01" db="EMBL/GenBank/DDBJ databases">
        <title>Lacunisphaera sp. strain TWA-58.</title>
        <authorList>
            <person name="Chen W.-M."/>
        </authorList>
    </citation>
    <scope>NUCLEOTIDE SEQUENCE [LARGE SCALE GENOMIC DNA]</scope>
    <source>
        <strain evidence="2 3">TWA-58</strain>
    </source>
</reference>
<evidence type="ECO:0000256" key="1">
    <source>
        <dbReference type="SAM" id="SignalP"/>
    </source>
</evidence>
<dbReference type="Proteomes" id="UP000290218">
    <property type="component" value="Unassembled WGS sequence"/>
</dbReference>
<dbReference type="RefSeq" id="WP_129046382.1">
    <property type="nucleotide sequence ID" value="NZ_SDHX01000001.1"/>
</dbReference>
<organism evidence="2 3">
    <name type="scientific">Oleiharenicola lentus</name>
    <dbReference type="NCBI Taxonomy" id="2508720"/>
    <lineage>
        <taxon>Bacteria</taxon>
        <taxon>Pseudomonadati</taxon>
        <taxon>Verrucomicrobiota</taxon>
        <taxon>Opitutia</taxon>
        <taxon>Opitutales</taxon>
        <taxon>Opitutaceae</taxon>
        <taxon>Oleiharenicola</taxon>
    </lineage>
</organism>
<dbReference type="OrthoDB" id="9180644at2"/>